<sequence>MNLEFLKGQNKCAGGSSTPQISNSPRNSLPGKILPISMSLKKCSTISSWDRIFNPSFQIQSFSKSCSFLTSLSFSILPAMCDWFRIPTSLWKDDTQDFLLLSFFHGFLIVWHSFHSPLK</sequence>
<gene>
    <name evidence="2" type="ORF">MRATA1EN1_LOCUS26280</name>
</gene>
<evidence type="ECO:0000313" key="2">
    <source>
        <dbReference type="EMBL" id="CAI9177318.1"/>
    </source>
</evidence>
<dbReference type="Proteomes" id="UP001176941">
    <property type="component" value="Chromosome 6"/>
</dbReference>
<protein>
    <submittedName>
        <fullName evidence="2">Uncharacterized protein</fullName>
    </submittedName>
</protein>
<name>A0ABN8ZXM4_RANTA</name>
<reference evidence="2" key="1">
    <citation type="submission" date="2023-04" db="EMBL/GenBank/DDBJ databases">
        <authorList>
            <consortium name="ELIXIR-Norway"/>
        </authorList>
    </citation>
    <scope>NUCLEOTIDE SEQUENCE [LARGE SCALE GENOMIC DNA]</scope>
</reference>
<evidence type="ECO:0000256" key="1">
    <source>
        <dbReference type="SAM" id="MobiDB-lite"/>
    </source>
</evidence>
<feature type="compositionally biased region" description="Polar residues" evidence="1">
    <location>
        <begin position="15"/>
        <end position="27"/>
    </location>
</feature>
<organism evidence="2 3">
    <name type="scientific">Rangifer tarandus platyrhynchus</name>
    <name type="common">Svalbard reindeer</name>
    <dbReference type="NCBI Taxonomy" id="3082113"/>
    <lineage>
        <taxon>Eukaryota</taxon>
        <taxon>Metazoa</taxon>
        <taxon>Chordata</taxon>
        <taxon>Craniata</taxon>
        <taxon>Vertebrata</taxon>
        <taxon>Euteleostomi</taxon>
        <taxon>Mammalia</taxon>
        <taxon>Eutheria</taxon>
        <taxon>Laurasiatheria</taxon>
        <taxon>Artiodactyla</taxon>
        <taxon>Ruminantia</taxon>
        <taxon>Pecora</taxon>
        <taxon>Cervidae</taxon>
        <taxon>Odocoileinae</taxon>
        <taxon>Rangifer</taxon>
    </lineage>
</organism>
<accession>A0ABN8ZXM4</accession>
<feature type="region of interest" description="Disordered" evidence="1">
    <location>
        <begin position="1"/>
        <end position="28"/>
    </location>
</feature>
<keyword evidence="3" id="KW-1185">Reference proteome</keyword>
<dbReference type="EMBL" id="OX459942">
    <property type="protein sequence ID" value="CAI9177318.1"/>
    <property type="molecule type" value="Genomic_DNA"/>
</dbReference>
<proteinExistence type="predicted"/>
<evidence type="ECO:0000313" key="3">
    <source>
        <dbReference type="Proteomes" id="UP001176941"/>
    </source>
</evidence>